<feature type="domain" description="Cation/H+ exchanger transmembrane" evidence="12">
    <location>
        <begin position="12"/>
        <end position="372"/>
    </location>
</feature>
<dbReference type="Pfam" id="PF00999">
    <property type="entry name" value="Na_H_Exchanger"/>
    <property type="match status" value="1"/>
</dbReference>
<dbReference type="Gene3D" id="1.20.1530.20">
    <property type="match status" value="1"/>
</dbReference>
<comment type="similarity">
    <text evidence="2">Belongs to the monovalent cation:proton antiporter 2 (CPA2) transporter (TC 2.A.37) family.</text>
</comment>
<evidence type="ECO:0000313" key="13">
    <source>
        <dbReference type="EMBL" id="CEE00167.1"/>
    </source>
</evidence>
<name>A0A090IR75_9BACI</name>
<comment type="subcellular location">
    <subcellularLocation>
        <location evidence="1">Membrane</location>
        <topology evidence="1">Multi-pass membrane protein</topology>
    </subcellularLocation>
</comment>
<feature type="transmembrane region" description="Helical" evidence="11">
    <location>
        <begin position="330"/>
        <end position="347"/>
    </location>
</feature>
<dbReference type="AlphaFoldDB" id="A0A090IR75"/>
<proteinExistence type="inferred from homology"/>
<keyword evidence="7" id="KW-0915">Sodium</keyword>
<dbReference type="InterPro" id="IPR038770">
    <property type="entry name" value="Na+/solute_symporter_sf"/>
</dbReference>
<dbReference type="GO" id="GO:1902600">
    <property type="term" value="P:proton transmembrane transport"/>
    <property type="evidence" value="ECO:0007669"/>
    <property type="project" value="InterPro"/>
</dbReference>
<evidence type="ECO:0000256" key="7">
    <source>
        <dbReference type="ARBA" id="ARBA00023053"/>
    </source>
</evidence>
<keyword evidence="9 11" id="KW-0472">Membrane</keyword>
<keyword evidence="8" id="KW-0406">Ion transport</keyword>
<feature type="transmembrane region" description="Helical" evidence="11">
    <location>
        <begin position="85"/>
        <end position="104"/>
    </location>
</feature>
<dbReference type="InterPro" id="IPR006153">
    <property type="entry name" value="Cation/H_exchanger_TM"/>
</dbReference>
<feature type="transmembrane region" description="Helical" evidence="11">
    <location>
        <begin position="232"/>
        <end position="250"/>
    </location>
</feature>
<evidence type="ECO:0000313" key="14">
    <source>
        <dbReference type="Proteomes" id="UP000040576"/>
    </source>
</evidence>
<feature type="transmembrane region" description="Helical" evidence="11">
    <location>
        <begin position="262"/>
        <end position="284"/>
    </location>
</feature>
<evidence type="ECO:0000256" key="1">
    <source>
        <dbReference type="ARBA" id="ARBA00004141"/>
    </source>
</evidence>
<protein>
    <submittedName>
        <fullName evidence="13">Na(+)/H(+)-K(+) antiporter</fullName>
    </submittedName>
</protein>
<dbReference type="GeneID" id="92959462"/>
<feature type="transmembrane region" description="Helical" evidence="11">
    <location>
        <begin position="143"/>
        <end position="166"/>
    </location>
</feature>
<keyword evidence="14" id="KW-1185">Reference proteome</keyword>
<keyword evidence="5 11" id="KW-0812">Transmembrane</keyword>
<evidence type="ECO:0000256" key="9">
    <source>
        <dbReference type="ARBA" id="ARBA00023136"/>
    </source>
</evidence>
<feature type="transmembrane region" description="Helical" evidence="11">
    <location>
        <begin position="353"/>
        <end position="373"/>
    </location>
</feature>
<evidence type="ECO:0000259" key="12">
    <source>
        <dbReference type="Pfam" id="PF00999"/>
    </source>
</evidence>
<dbReference type="GO" id="GO:0015297">
    <property type="term" value="F:antiporter activity"/>
    <property type="evidence" value="ECO:0007669"/>
    <property type="project" value="UniProtKB-KW"/>
</dbReference>
<evidence type="ECO:0000256" key="4">
    <source>
        <dbReference type="ARBA" id="ARBA00022449"/>
    </source>
</evidence>
<dbReference type="GO" id="GO:0016020">
    <property type="term" value="C:membrane"/>
    <property type="evidence" value="ECO:0007669"/>
    <property type="project" value="UniProtKB-SubCell"/>
</dbReference>
<dbReference type="Proteomes" id="UP000040576">
    <property type="component" value="Unassembled WGS sequence"/>
</dbReference>
<sequence length="384" mass="40889">MFILQLALIIFAAKLAGSLSIKFGQPSVLGEIIVGILLGPSVFGLISASDTLSTFSTIGVILLMFIAGLETDLDEFKRSGKSSTIVGFSGIIVPLFLGYLAGAIMDLTNLQSWFLGVMLSATSVSISVQTLKELNQLKTPEGTTILGAAVIDDVVVMIILAFLMSFVGGGDISLTTLVIKKVLFFAVAIVIAWKVVPWVMNHFTKLPVSETVISTALFICFVYSFAAEYTGVANIIGAYIAGIAISLTKFKHEVFEKVETISYSIFVPVFFAYIGISAEFIGILDHLGTIILLSILAILTKFVGAGLGAKLSGFGWNSSMGIGSAMVSRGEVALIVATMGLSANLITQDLYASSIAVVIITTVVTPPMMKWFFQSKNQTQSVRN</sequence>
<feature type="transmembrane region" description="Helical" evidence="11">
    <location>
        <begin position="178"/>
        <end position="196"/>
    </location>
</feature>
<accession>A0A090IR75</accession>
<evidence type="ECO:0000256" key="6">
    <source>
        <dbReference type="ARBA" id="ARBA00022989"/>
    </source>
</evidence>
<evidence type="ECO:0000256" key="10">
    <source>
        <dbReference type="ARBA" id="ARBA00023201"/>
    </source>
</evidence>
<evidence type="ECO:0000256" key="8">
    <source>
        <dbReference type="ARBA" id="ARBA00023065"/>
    </source>
</evidence>
<feature type="transmembrane region" description="Helical" evidence="11">
    <location>
        <begin position="42"/>
        <end position="65"/>
    </location>
</feature>
<dbReference type="RefSeq" id="WP_034767349.1">
    <property type="nucleotide sequence ID" value="NZ_CCRF01000010.1"/>
</dbReference>
<keyword evidence="3" id="KW-0813">Transport</keyword>
<dbReference type="EMBL" id="CCRF01000010">
    <property type="protein sequence ID" value="CEE00167.1"/>
    <property type="molecule type" value="Genomic_DNA"/>
</dbReference>
<dbReference type="PANTHER" id="PTHR43562">
    <property type="entry name" value="NAPA-TYPE SODIUM/HYDROGEN ANTIPORTER"/>
    <property type="match status" value="1"/>
</dbReference>
<keyword evidence="10" id="KW-0739">Sodium transport</keyword>
<gene>
    <name evidence="13" type="ORF">BT1A1_0306</name>
</gene>
<keyword evidence="6 11" id="KW-1133">Transmembrane helix</keyword>
<evidence type="ECO:0000256" key="5">
    <source>
        <dbReference type="ARBA" id="ARBA00022692"/>
    </source>
</evidence>
<dbReference type="PANTHER" id="PTHR43562:SF3">
    <property type="entry name" value="SODIUM ION_PROTON EXCHANGER (EUROFUNG)"/>
    <property type="match status" value="1"/>
</dbReference>
<reference evidence="13 14" key="1">
    <citation type="submission" date="2014-07" db="EMBL/GenBank/DDBJ databases">
        <authorList>
            <person name="Wibberg Daniel"/>
        </authorList>
    </citation>
    <scope>NUCLEOTIDE SEQUENCE [LARGE SCALE GENOMIC DNA]</scope>
</reference>
<evidence type="ECO:0000256" key="3">
    <source>
        <dbReference type="ARBA" id="ARBA00022448"/>
    </source>
</evidence>
<organism evidence="13 14">
    <name type="scientific">Caldibacillus thermoamylovorans</name>
    <dbReference type="NCBI Taxonomy" id="35841"/>
    <lineage>
        <taxon>Bacteria</taxon>
        <taxon>Bacillati</taxon>
        <taxon>Bacillota</taxon>
        <taxon>Bacilli</taxon>
        <taxon>Bacillales</taxon>
        <taxon>Bacillaceae</taxon>
        <taxon>Caldibacillus</taxon>
    </lineage>
</organism>
<feature type="transmembrane region" description="Helical" evidence="11">
    <location>
        <begin position="290"/>
        <end position="309"/>
    </location>
</feature>
<evidence type="ECO:0000256" key="2">
    <source>
        <dbReference type="ARBA" id="ARBA00005551"/>
    </source>
</evidence>
<keyword evidence="4" id="KW-0050">Antiport</keyword>
<evidence type="ECO:0000256" key="11">
    <source>
        <dbReference type="SAM" id="Phobius"/>
    </source>
</evidence>
<dbReference type="GO" id="GO:0006814">
    <property type="term" value="P:sodium ion transport"/>
    <property type="evidence" value="ECO:0007669"/>
    <property type="project" value="UniProtKB-KW"/>
</dbReference>